<dbReference type="PROSITE" id="PS00061">
    <property type="entry name" value="ADH_SHORT"/>
    <property type="match status" value="1"/>
</dbReference>
<dbReference type="AlphaFoldDB" id="A0A7K1FU16"/>
<dbReference type="PRINTS" id="PR00080">
    <property type="entry name" value="SDRFAMILY"/>
</dbReference>
<evidence type="ECO:0000259" key="3">
    <source>
        <dbReference type="SMART" id="SM00822"/>
    </source>
</evidence>
<evidence type="ECO:0000313" key="5">
    <source>
        <dbReference type="Proteomes" id="UP000460221"/>
    </source>
</evidence>
<dbReference type="InterPro" id="IPR020904">
    <property type="entry name" value="Sc_DH/Rdtase_CS"/>
</dbReference>
<dbReference type="CDD" id="cd05233">
    <property type="entry name" value="SDR_c"/>
    <property type="match status" value="1"/>
</dbReference>
<dbReference type="SMART" id="SM00822">
    <property type="entry name" value="PKS_KR"/>
    <property type="match status" value="1"/>
</dbReference>
<name>A0A7K1FU16_9ACTN</name>
<comment type="similarity">
    <text evidence="1">Belongs to the short-chain dehydrogenases/reductases (SDR) family.</text>
</comment>
<evidence type="ECO:0000256" key="2">
    <source>
        <dbReference type="ARBA" id="ARBA00023002"/>
    </source>
</evidence>
<keyword evidence="2" id="KW-0560">Oxidoreductase</keyword>
<reference evidence="4 5" key="1">
    <citation type="submission" date="2019-11" db="EMBL/GenBank/DDBJ databases">
        <authorList>
            <person name="Jiang L.-Q."/>
        </authorList>
    </citation>
    <scope>NUCLEOTIDE SEQUENCE [LARGE SCALE GENOMIC DNA]</scope>
    <source>
        <strain evidence="4 5">YIM 132087</strain>
    </source>
</reference>
<dbReference type="PANTHER" id="PTHR42760:SF133">
    <property type="entry name" value="3-OXOACYL-[ACYL-CARRIER-PROTEIN] REDUCTASE"/>
    <property type="match status" value="1"/>
</dbReference>
<protein>
    <submittedName>
        <fullName evidence="4">SDR family oxidoreductase</fullName>
    </submittedName>
</protein>
<evidence type="ECO:0000313" key="4">
    <source>
        <dbReference type="EMBL" id="MTD16324.1"/>
    </source>
</evidence>
<accession>A0A7K1FU16</accession>
<dbReference type="InterPro" id="IPR002347">
    <property type="entry name" value="SDR_fam"/>
</dbReference>
<comment type="caution">
    <text evidence="4">The sequence shown here is derived from an EMBL/GenBank/DDBJ whole genome shotgun (WGS) entry which is preliminary data.</text>
</comment>
<gene>
    <name evidence="4" type="ORF">GIS00_20495</name>
</gene>
<dbReference type="PRINTS" id="PR00081">
    <property type="entry name" value="GDHRDH"/>
</dbReference>
<dbReference type="InterPro" id="IPR036291">
    <property type="entry name" value="NAD(P)-bd_dom_sf"/>
</dbReference>
<dbReference type="Pfam" id="PF13561">
    <property type="entry name" value="adh_short_C2"/>
    <property type="match status" value="1"/>
</dbReference>
<dbReference type="FunFam" id="3.40.50.720:FF:000084">
    <property type="entry name" value="Short-chain dehydrogenase reductase"/>
    <property type="match status" value="1"/>
</dbReference>
<sequence length="276" mass="27988">MTTDAQDHPPLSALLSLSGRVAVVTGAGRGIGAAIATRLAEAGADLFLADLDAGAAEETASGLRDRFGGRAVAVQLDVRDRDAVHDLAARADGTDERLRIWVNNAGIYPATPFTDISAQEWDLVHDVCVTGTLIGSQAAAARMLGHDRPGGHVILNMSSVAGLLGRPRMASYVAAKHAVSGLTRAMAVELGPAGIRVLAIAPSMVDTPGMQARRTGGDGADAAALAAVEAGLTANIPLGRVATADEIARVAVWAVGDLAAFVTGVVLPVDGGVSSH</sequence>
<keyword evidence="5" id="KW-1185">Reference proteome</keyword>
<dbReference type="SUPFAM" id="SSF51735">
    <property type="entry name" value="NAD(P)-binding Rossmann-fold domains"/>
    <property type="match status" value="1"/>
</dbReference>
<dbReference type="Proteomes" id="UP000460221">
    <property type="component" value="Unassembled WGS sequence"/>
</dbReference>
<feature type="domain" description="Ketoreductase" evidence="3">
    <location>
        <begin position="20"/>
        <end position="203"/>
    </location>
</feature>
<evidence type="ECO:0000256" key="1">
    <source>
        <dbReference type="ARBA" id="ARBA00006484"/>
    </source>
</evidence>
<proteinExistence type="inferred from homology"/>
<organism evidence="4 5">
    <name type="scientific">Nakamurella alba</name>
    <dbReference type="NCBI Taxonomy" id="2665158"/>
    <lineage>
        <taxon>Bacteria</taxon>
        <taxon>Bacillati</taxon>
        <taxon>Actinomycetota</taxon>
        <taxon>Actinomycetes</taxon>
        <taxon>Nakamurellales</taxon>
        <taxon>Nakamurellaceae</taxon>
        <taxon>Nakamurella</taxon>
    </lineage>
</organism>
<dbReference type="InterPro" id="IPR057326">
    <property type="entry name" value="KR_dom"/>
</dbReference>
<dbReference type="GO" id="GO:0016616">
    <property type="term" value="F:oxidoreductase activity, acting on the CH-OH group of donors, NAD or NADP as acceptor"/>
    <property type="evidence" value="ECO:0007669"/>
    <property type="project" value="UniProtKB-ARBA"/>
</dbReference>
<dbReference type="RefSeq" id="WP_154770335.1">
    <property type="nucleotide sequence ID" value="NZ_WLYK01000009.1"/>
</dbReference>
<dbReference type="EMBL" id="WLYK01000009">
    <property type="protein sequence ID" value="MTD16324.1"/>
    <property type="molecule type" value="Genomic_DNA"/>
</dbReference>
<dbReference type="Gene3D" id="3.40.50.720">
    <property type="entry name" value="NAD(P)-binding Rossmann-like Domain"/>
    <property type="match status" value="1"/>
</dbReference>
<dbReference type="PANTHER" id="PTHR42760">
    <property type="entry name" value="SHORT-CHAIN DEHYDROGENASES/REDUCTASES FAMILY MEMBER"/>
    <property type="match status" value="1"/>
</dbReference>